<dbReference type="Proteomes" id="UP000051574">
    <property type="component" value="Unassembled WGS sequence"/>
</dbReference>
<evidence type="ECO:0000313" key="1">
    <source>
        <dbReference type="EMBL" id="KRT78567.1"/>
    </source>
</evidence>
<dbReference type="AlphaFoldDB" id="A0A0T6AV35"/>
<gene>
    <name evidence="1" type="ORF">AMK59_8576</name>
</gene>
<keyword evidence="2" id="KW-1185">Reference proteome</keyword>
<protein>
    <submittedName>
        <fullName evidence="1">Uncharacterized protein</fullName>
    </submittedName>
</protein>
<accession>A0A0T6AV35</accession>
<proteinExistence type="predicted"/>
<sequence>MELGYVTPDIKAHPKHRNAQVKLSPKTVKTVPSGGKMMATVFSDSPRSVKDYFEKGTTLRIITRQTERGNCIKTVDLKVLFNQDQEKNSRIDRSSTAFTISFPKDLCFLGSKFRSGRDFHRLKRSSDS</sequence>
<organism evidence="1 2">
    <name type="scientific">Oryctes borbonicus</name>
    <dbReference type="NCBI Taxonomy" id="1629725"/>
    <lineage>
        <taxon>Eukaryota</taxon>
        <taxon>Metazoa</taxon>
        <taxon>Ecdysozoa</taxon>
        <taxon>Arthropoda</taxon>
        <taxon>Hexapoda</taxon>
        <taxon>Insecta</taxon>
        <taxon>Pterygota</taxon>
        <taxon>Neoptera</taxon>
        <taxon>Endopterygota</taxon>
        <taxon>Coleoptera</taxon>
        <taxon>Polyphaga</taxon>
        <taxon>Scarabaeiformia</taxon>
        <taxon>Scarabaeidae</taxon>
        <taxon>Dynastinae</taxon>
        <taxon>Oryctes</taxon>
    </lineage>
</organism>
<name>A0A0T6AV35_9SCAR</name>
<reference evidence="1 2" key="1">
    <citation type="submission" date="2015-09" db="EMBL/GenBank/DDBJ databases">
        <title>Draft genome of the scarab beetle Oryctes borbonicus.</title>
        <authorList>
            <person name="Meyer J.M."/>
            <person name="Markov G.V."/>
            <person name="Baskaran P."/>
            <person name="Herrmann M."/>
            <person name="Sommer R.J."/>
            <person name="Roedelsperger C."/>
        </authorList>
    </citation>
    <scope>NUCLEOTIDE SEQUENCE [LARGE SCALE GENOMIC DNA]</scope>
    <source>
        <strain evidence="1">OB123</strain>
        <tissue evidence="1">Whole animal</tissue>
    </source>
</reference>
<comment type="caution">
    <text evidence="1">The sequence shown here is derived from an EMBL/GenBank/DDBJ whole genome shotgun (WGS) entry which is preliminary data.</text>
</comment>
<dbReference type="EMBL" id="LJIG01022816">
    <property type="protein sequence ID" value="KRT78567.1"/>
    <property type="molecule type" value="Genomic_DNA"/>
</dbReference>
<evidence type="ECO:0000313" key="2">
    <source>
        <dbReference type="Proteomes" id="UP000051574"/>
    </source>
</evidence>